<evidence type="ECO:0000259" key="11">
    <source>
        <dbReference type="Pfam" id="PF00999"/>
    </source>
</evidence>
<evidence type="ECO:0000256" key="6">
    <source>
        <dbReference type="ARBA" id="ARBA00023053"/>
    </source>
</evidence>
<evidence type="ECO:0000256" key="7">
    <source>
        <dbReference type="ARBA" id="ARBA00023065"/>
    </source>
</evidence>
<feature type="transmembrane region" description="Helical" evidence="10">
    <location>
        <begin position="31"/>
        <end position="48"/>
    </location>
</feature>
<dbReference type="RefSeq" id="WP_283380170.1">
    <property type="nucleotide sequence ID" value="NZ_JASHIE010000001.1"/>
</dbReference>
<evidence type="ECO:0000313" key="12">
    <source>
        <dbReference type="EMBL" id="MDI9872913.1"/>
    </source>
</evidence>
<name>A0ABT6YVL8_9BACT</name>
<evidence type="ECO:0000256" key="5">
    <source>
        <dbReference type="ARBA" id="ARBA00022989"/>
    </source>
</evidence>
<evidence type="ECO:0000256" key="9">
    <source>
        <dbReference type="ARBA" id="ARBA00023201"/>
    </source>
</evidence>
<feature type="transmembrane region" description="Helical" evidence="10">
    <location>
        <begin position="223"/>
        <end position="246"/>
    </location>
</feature>
<feature type="transmembrane region" description="Helical" evidence="10">
    <location>
        <begin position="298"/>
        <end position="318"/>
    </location>
</feature>
<dbReference type="PANTHER" id="PTHR10110:SF86">
    <property type="entry name" value="SODIUM_HYDROGEN EXCHANGER 7"/>
    <property type="match status" value="1"/>
</dbReference>
<keyword evidence="6 10" id="KW-0915">Sodium</keyword>
<feature type="transmembrane region" description="Helical" evidence="10">
    <location>
        <begin position="182"/>
        <end position="203"/>
    </location>
</feature>
<evidence type="ECO:0000256" key="8">
    <source>
        <dbReference type="ARBA" id="ARBA00023136"/>
    </source>
</evidence>
<keyword evidence="10" id="KW-0050">Antiport</keyword>
<evidence type="ECO:0000313" key="13">
    <source>
        <dbReference type="Proteomes" id="UP001225761"/>
    </source>
</evidence>
<feature type="transmembrane region" description="Helical" evidence="10">
    <location>
        <begin position="155"/>
        <end position="175"/>
    </location>
</feature>
<comment type="caution">
    <text evidence="12">The sequence shown here is derived from an EMBL/GenBank/DDBJ whole genome shotgun (WGS) entry which is preliminary data.</text>
</comment>
<feature type="transmembrane region" description="Helical" evidence="10">
    <location>
        <begin position="83"/>
        <end position="101"/>
    </location>
</feature>
<evidence type="ECO:0000256" key="2">
    <source>
        <dbReference type="ARBA" id="ARBA00022448"/>
    </source>
</evidence>
<protein>
    <submittedName>
        <fullName evidence="12">Na+/H+ antiporter</fullName>
    </submittedName>
</protein>
<accession>A0ABT6YVL8</accession>
<proteinExistence type="inferred from homology"/>
<keyword evidence="4 10" id="KW-0812">Transmembrane</keyword>
<keyword evidence="9 10" id="KW-0739">Sodium transport</keyword>
<organism evidence="12 13">
    <name type="scientific">Flectobacillus rivi</name>
    <dbReference type="NCBI Taxonomy" id="2984209"/>
    <lineage>
        <taxon>Bacteria</taxon>
        <taxon>Pseudomonadati</taxon>
        <taxon>Bacteroidota</taxon>
        <taxon>Cytophagia</taxon>
        <taxon>Cytophagales</taxon>
        <taxon>Flectobacillaceae</taxon>
        <taxon>Flectobacillus</taxon>
    </lineage>
</organism>
<dbReference type="PANTHER" id="PTHR10110">
    <property type="entry name" value="SODIUM/HYDROGEN EXCHANGER"/>
    <property type="match status" value="1"/>
</dbReference>
<keyword evidence="13" id="KW-1185">Reference proteome</keyword>
<comment type="similarity">
    <text evidence="10">Belongs to the monovalent cation:proton antiporter 1 (CPA1) transporter (TC 2.A.36) family.</text>
</comment>
<feature type="transmembrane region" description="Helical" evidence="10">
    <location>
        <begin position="113"/>
        <end position="132"/>
    </location>
</feature>
<evidence type="ECO:0000256" key="1">
    <source>
        <dbReference type="ARBA" id="ARBA00004651"/>
    </source>
</evidence>
<evidence type="ECO:0000256" key="10">
    <source>
        <dbReference type="RuleBase" id="RU366002"/>
    </source>
</evidence>
<keyword evidence="2 10" id="KW-0813">Transport</keyword>
<gene>
    <name evidence="12" type="ORF">QM481_00140</name>
</gene>
<dbReference type="InterPro" id="IPR018422">
    <property type="entry name" value="Cation/H_exchanger_CPA1"/>
</dbReference>
<dbReference type="Proteomes" id="UP001225761">
    <property type="component" value="Unassembled WGS sequence"/>
</dbReference>
<comment type="subcellular location">
    <subcellularLocation>
        <location evidence="1 10">Cell membrane</location>
        <topology evidence="1 10">Multi-pass membrane protein</topology>
    </subcellularLocation>
</comment>
<evidence type="ECO:0000256" key="3">
    <source>
        <dbReference type="ARBA" id="ARBA00022475"/>
    </source>
</evidence>
<comment type="caution">
    <text evidence="10">Lacks conserved residue(s) required for the propagation of feature annotation.</text>
</comment>
<dbReference type="InterPro" id="IPR006153">
    <property type="entry name" value="Cation/H_exchanger_TM"/>
</dbReference>
<keyword evidence="7 10" id="KW-0406">Ion transport</keyword>
<dbReference type="EMBL" id="JASHIE010000001">
    <property type="protein sequence ID" value="MDI9872913.1"/>
    <property type="molecule type" value="Genomic_DNA"/>
</dbReference>
<feature type="transmembrane region" description="Helical" evidence="10">
    <location>
        <begin position="389"/>
        <end position="412"/>
    </location>
</feature>
<keyword evidence="8 10" id="KW-0472">Membrane</keyword>
<comment type="function">
    <text evidence="10">Na(+)/H(+) antiporter that extrudes sodium in exchange for external protons.</text>
</comment>
<dbReference type="InterPro" id="IPR004705">
    <property type="entry name" value="Cation/H_exchanger_CPA1_bac"/>
</dbReference>
<dbReference type="Gene3D" id="6.10.140.1330">
    <property type="match status" value="1"/>
</dbReference>
<evidence type="ECO:0000256" key="4">
    <source>
        <dbReference type="ARBA" id="ARBA00022692"/>
    </source>
</evidence>
<reference evidence="12 13" key="1">
    <citation type="submission" date="2023-05" db="EMBL/GenBank/DDBJ databases">
        <title>Novel species of genus Flectobacillus isolated from stream in China.</title>
        <authorList>
            <person name="Lu H."/>
        </authorList>
    </citation>
    <scope>NUCLEOTIDE SEQUENCE [LARGE SCALE GENOMIC DNA]</scope>
    <source>
        <strain evidence="12 13">LFS242W</strain>
    </source>
</reference>
<feature type="domain" description="Cation/H+ exchanger transmembrane" evidence="11">
    <location>
        <begin position="14"/>
        <end position="414"/>
    </location>
</feature>
<keyword evidence="5 10" id="KW-1133">Transmembrane helix</keyword>
<sequence>MENYTVILFVLGLIILLTALAERLNWSSPIFLIIAGLLLSLVPGFRPIPIDPEIIFLLFLPPLLYDAAFKIPQKDFWEHYSTISSLAFGLVFLTTVGIAVLSHYMIPNMNWPLSFLLGAILAATDAVAAIGITKNLGLSHRTTVILEGESLLNDASALVAYKFALASVAGAAFIWWQAGGTFLLLIGGGVLIGWSMALVLGFLLRAVKNNPTAVNSFLLLFPFVTYLLAEDFHVSGVIAVVVLGFIVSKKGKIYFSERIKKQSEHVWDMVIFLLNGLVFILIGLELEEVLPELDTQEMIVFSLYALAITLLAIVIRMLRIFLQRKKLKKGLQKSQKDNKRNISENVLINIQESLVISLSGMRGIVSLAIALALPETLENNSPFPMRAEILFITFMVILYSVVGQGMLLPIILKKDNSKEAQSTED</sequence>
<keyword evidence="3 10" id="KW-1003">Cell membrane</keyword>
<dbReference type="Pfam" id="PF00999">
    <property type="entry name" value="Na_H_Exchanger"/>
    <property type="match status" value="1"/>
</dbReference>
<dbReference type="NCBIfam" id="TIGR00831">
    <property type="entry name" value="a_cpa1"/>
    <property type="match status" value="1"/>
</dbReference>
<feature type="transmembrane region" description="Helical" evidence="10">
    <location>
        <begin position="266"/>
        <end position="286"/>
    </location>
</feature>
<feature type="transmembrane region" description="Helical" evidence="10">
    <location>
        <begin position="346"/>
        <end position="369"/>
    </location>
</feature>